<evidence type="ECO:0000313" key="2">
    <source>
        <dbReference type="EMBL" id="ABM56458.1"/>
    </source>
</evidence>
<evidence type="ECO:0008006" key="4">
    <source>
        <dbReference type="Google" id="ProtNLM"/>
    </source>
</evidence>
<proteinExistence type="predicted"/>
<dbReference type="GeneID" id="76459374"/>
<sequence length="593" mass="61391">MKKNVLSLSIATMIGSLALSGAASAGVAYGTAAAASTAVTLPATSATDLKVNPNGIGHILLVPYYSVQEGNGTLLSIVNTDTKNGKAVKVRFRGASNSDDVFDFTLLMSPGDVWTANVSKDAASGKAQLFTPDNSCTLPSSAALNSTKFMTARVYGADEAARALETLEGYVEIFNMADIPPKVPATAGEIAQNGTAAIDNPLFTAIKHAPSGDNAGKPACGSGLDKLRSDPTLSNISASTGTAAETDRTNLLKHGLWAPTTGLTGSWTILNIYGASVGWSGNMTAIEARNGTDAPAPGRVVFSAQKSDRVPAADVNLLTADPLLRNKGGATPGTGIIPAVQFDLPDMSTPYLLYGTNASIEAENATAIDLAARGSAPIRQAEALTESLAVQHVINEYITNPKISAATEWVFSMPTRRYAVGVDYTSTATMENPIFNGVSQGVAANAVRGPSDFFTSTNTKMGADGAPKYQACVEPGGDLFVYNQEEAKKDSGGFVISPGVAGKSVNFCGEVSVLGFSTTQALKAKIATKDIDTGGFTSGWMDINTRGLEVANSNPKTYRGLPIIGSAFVKMTGPIAAGKSTNFSITAPHRFSK</sequence>
<dbReference type="eggNOG" id="ENOG502ZAH9">
    <property type="taxonomic scope" value="Bacteria"/>
</dbReference>
<keyword evidence="3" id="KW-1185">Reference proteome</keyword>
<dbReference type="OrthoDB" id="5763254at2"/>
<dbReference type="RefSeq" id="WP_011808472.1">
    <property type="nucleotide sequence ID" value="NC_008786.1"/>
</dbReference>
<dbReference type="KEGG" id="vei:Veis_0676"/>
<feature type="chain" id="PRO_5002640608" description="Cell surface protein" evidence="1">
    <location>
        <begin position="26"/>
        <end position="593"/>
    </location>
</feature>
<dbReference type="AlphaFoldDB" id="A1WFQ1"/>
<dbReference type="HOGENOM" id="CLU_506833_0_0_4"/>
<dbReference type="EMBL" id="CP000542">
    <property type="protein sequence ID" value="ABM56458.1"/>
    <property type="molecule type" value="Genomic_DNA"/>
</dbReference>
<organism evidence="2 3">
    <name type="scientific">Verminephrobacter eiseniae (strain EF01-2)</name>
    <dbReference type="NCBI Taxonomy" id="391735"/>
    <lineage>
        <taxon>Bacteria</taxon>
        <taxon>Pseudomonadati</taxon>
        <taxon>Pseudomonadota</taxon>
        <taxon>Betaproteobacteria</taxon>
        <taxon>Burkholderiales</taxon>
        <taxon>Comamonadaceae</taxon>
        <taxon>Verminephrobacter</taxon>
    </lineage>
</organism>
<name>A1WFQ1_VEREI</name>
<dbReference type="Proteomes" id="UP000000374">
    <property type="component" value="Chromosome"/>
</dbReference>
<feature type="signal peptide" evidence="1">
    <location>
        <begin position="1"/>
        <end position="25"/>
    </location>
</feature>
<reference evidence="3" key="1">
    <citation type="submission" date="2006-12" db="EMBL/GenBank/DDBJ databases">
        <title>Complete sequence of chromosome 1 of Verminephrobacter eiseniae EF01-2.</title>
        <authorList>
            <person name="Copeland A."/>
            <person name="Lucas S."/>
            <person name="Lapidus A."/>
            <person name="Barry K."/>
            <person name="Detter J.C."/>
            <person name="Glavina del Rio T."/>
            <person name="Dalin E."/>
            <person name="Tice H."/>
            <person name="Pitluck S."/>
            <person name="Chertkov O."/>
            <person name="Brettin T."/>
            <person name="Bruce D."/>
            <person name="Han C."/>
            <person name="Tapia R."/>
            <person name="Gilna P."/>
            <person name="Schmutz J."/>
            <person name="Larimer F."/>
            <person name="Land M."/>
            <person name="Hauser L."/>
            <person name="Kyrpides N."/>
            <person name="Kim E."/>
            <person name="Stahl D."/>
            <person name="Richardson P."/>
        </authorList>
    </citation>
    <scope>NUCLEOTIDE SEQUENCE [LARGE SCALE GENOMIC DNA]</scope>
    <source>
        <strain evidence="3">EF01-2</strain>
    </source>
</reference>
<gene>
    <name evidence="2" type="ordered locus">Veis_0676</name>
</gene>
<keyword evidence="1" id="KW-0732">Signal</keyword>
<evidence type="ECO:0000313" key="3">
    <source>
        <dbReference type="Proteomes" id="UP000000374"/>
    </source>
</evidence>
<evidence type="ECO:0000256" key="1">
    <source>
        <dbReference type="SAM" id="SignalP"/>
    </source>
</evidence>
<protein>
    <recommendedName>
        <fullName evidence="4">Cell surface protein</fullName>
    </recommendedName>
</protein>
<accession>A1WFQ1</accession>
<dbReference type="STRING" id="391735.Veis_0676"/>